<name>A0A5Y1YCX0_SALDZ</name>
<proteinExistence type="predicted"/>
<accession>A0A5Y1YCX0</accession>
<dbReference type="EMBL" id="AAIBIC010000038">
    <property type="protein sequence ID" value="ECC3916793.1"/>
    <property type="molecule type" value="Genomic_DNA"/>
</dbReference>
<comment type="caution">
    <text evidence="1">The sequence shown here is derived from an EMBL/GenBank/DDBJ whole genome shotgun (WGS) entry which is preliminary data.</text>
</comment>
<gene>
    <name evidence="1" type="ORF">CTQ69_23045</name>
</gene>
<protein>
    <submittedName>
        <fullName evidence="1">Uncharacterized protein</fullName>
    </submittedName>
</protein>
<dbReference type="AlphaFoldDB" id="A0A5Y1YCX0"/>
<reference evidence="1" key="1">
    <citation type="submission" date="2018-08" db="EMBL/GenBank/DDBJ databases">
        <authorList>
            <person name="Ashton P.M."/>
            <person name="Dallman T."/>
            <person name="Nair S."/>
            <person name="De Pinna E."/>
            <person name="Peters T."/>
            <person name="Grant K."/>
        </authorList>
    </citation>
    <scope>NUCLEOTIDE SEQUENCE [LARGE SCALE GENOMIC DNA]</scope>
    <source>
        <strain evidence="1">294779</strain>
    </source>
</reference>
<organism evidence="1">
    <name type="scientific">Salmonella diarizonae</name>
    <dbReference type="NCBI Taxonomy" id="59204"/>
    <lineage>
        <taxon>Bacteria</taxon>
        <taxon>Pseudomonadati</taxon>
        <taxon>Pseudomonadota</taxon>
        <taxon>Gammaproteobacteria</taxon>
        <taxon>Enterobacterales</taxon>
        <taxon>Enterobacteriaceae</taxon>
        <taxon>Salmonella</taxon>
    </lineage>
</organism>
<evidence type="ECO:0000313" key="1">
    <source>
        <dbReference type="EMBL" id="ECC3916793.1"/>
    </source>
</evidence>
<sequence length="110" mass="12608">MESLNFSNGIVKVGDIFASQWGYEQTNVTFYQVISVHGKQTVCVREIEAYSDYCSLKMTGTKKAKPGEFKGEPLKRRVRTYSSVPCIEIESFETAYLSEAEEELEFTTYY</sequence>
<dbReference type="Proteomes" id="UP000839735">
    <property type="component" value="Unassembled WGS sequence"/>
</dbReference>